<evidence type="ECO:0000256" key="3">
    <source>
        <dbReference type="ARBA" id="ARBA00022989"/>
    </source>
</evidence>
<dbReference type="EMBL" id="CP002026">
    <property type="protein sequence ID" value="ADH87869.1"/>
    <property type="molecule type" value="Genomic_DNA"/>
</dbReference>
<keyword evidence="2 5" id="KW-0812">Transmembrane</keyword>
<evidence type="ECO:0000313" key="7">
    <source>
        <dbReference type="EMBL" id="ADH87869.1"/>
    </source>
</evidence>
<evidence type="ECO:0000256" key="4">
    <source>
        <dbReference type="ARBA" id="ARBA00023136"/>
    </source>
</evidence>
<dbReference type="Pfam" id="PF02656">
    <property type="entry name" value="DUF202"/>
    <property type="match status" value="1"/>
</dbReference>
<evidence type="ECO:0000313" key="8">
    <source>
        <dbReference type="Proteomes" id="UP000006633"/>
    </source>
</evidence>
<dbReference type="GO" id="GO:0012505">
    <property type="term" value="C:endomembrane system"/>
    <property type="evidence" value="ECO:0007669"/>
    <property type="project" value="UniProtKB-SubCell"/>
</dbReference>
<feature type="transmembrane region" description="Helical" evidence="5">
    <location>
        <begin position="45"/>
        <end position="63"/>
    </location>
</feature>
<dbReference type="RefSeq" id="WP_013165374.1">
    <property type="nucleotide sequence ID" value="NC_014217.1"/>
</dbReference>
<reference evidence="7 8" key="1">
    <citation type="journal article" date="2012" name="Stand. Genomic Sci.">
        <title>Complete genome sequence of the facultatively chemolithoautotrophic and methylotrophic alpha Proteobacterium Starkeya novella type strain (ATCC 8093(T)).</title>
        <authorList>
            <person name="Kappler U."/>
            <person name="Davenport K."/>
            <person name="Beatson S."/>
            <person name="Lucas S."/>
            <person name="Lapidus A."/>
            <person name="Copeland A."/>
            <person name="Berry K.W."/>
            <person name="Glavina Del Rio T."/>
            <person name="Hammon N."/>
            <person name="Dalin E."/>
            <person name="Tice H."/>
            <person name="Pitluck S."/>
            <person name="Richardson P."/>
            <person name="Bruce D."/>
            <person name="Goodwin L.A."/>
            <person name="Han C."/>
            <person name="Tapia R."/>
            <person name="Detter J.C."/>
            <person name="Chang Y.J."/>
            <person name="Jeffries C.D."/>
            <person name="Land M."/>
            <person name="Hauser L."/>
            <person name="Kyrpides N.C."/>
            <person name="Goker M."/>
            <person name="Ivanova N."/>
            <person name="Klenk H.P."/>
            <person name="Woyke T."/>
        </authorList>
    </citation>
    <scope>NUCLEOTIDE SEQUENCE [LARGE SCALE GENOMIC DNA]</scope>
    <source>
        <strain evidence="8">ATCC 8093 / DSM 506 / JCM 20403 / CCM 1077 / IAM 12100 / NBRC 12443 / NCIMB 10456</strain>
    </source>
</reference>
<dbReference type="eggNOG" id="ENOG5030VME">
    <property type="taxonomic scope" value="Bacteria"/>
</dbReference>
<dbReference type="AlphaFoldDB" id="D7A449"/>
<dbReference type="InterPro" id="IPR003807">
    <property type="entry name" value="DUF202"/>
</dbReference>
<evidence type="ECO:0000256" key="1">
    <source>
        <dbReference type="ARBA" id="ARBA00004127"/>
    </source>
</evidence>
<dbReference type="STRING" id="639283.Snov_0536"/>
<dbReference type="Proteomes" id="UP000006633">
    <property type="component" value="Chromosome"/>
</dbReference>
<accession>D7A449</accession>
<proteinExistence type="predicted"/>
<evidence type="ECO:0000256" key="5">
    <source>
        <dbReference type="SAM" id="Phobius"/>
    </source>
</evidence>
<dbReference type="KEGG" id="sno:Snov_0536"/>
<feature type="domain" description="DUF202" evidence="6">
    <location>
        <begin position="10"/>
        <end position="69"/>
    </location>
</feature>
<sequence length="121" mass="13021">MPERREARAPGLQPERTALSWSRTGFLALLVAALLGRAGTPAASLIELALILLLVPMAGLFLYRGFRIPCDGNAKHDDVAERRSALLFVCLGIAALAGLHGMATLGRIVVYLQSHGIDMRM</sequence>
<dbReference type="OrthoDB" id="8914086at2"/>
<keyword evidence="4 5" id="KW-0472">Membrane</keyword>
<gene>
    <name evidence="7" type="ordered locus">Snov_0536</name>
</gene>
<keyword evidence="3 5" id="KW-1133">Transmembrane helix</keyword>
<keyword evidence="8" id="KW-1185">Reference proteome</keyword>
<dbReference type="HOGENOM" id="CLU_2036601_0_0_5"/>
<name>D7A449_ANCN5</name>
<evidence type="ECO:0000256" key="2">
    <source>
        <dbReference type="ARBA" id="ARBA00022692"/>
    </source>
</evidence>
<comment type="subcellular location">
    <subcellularLocation>
        <location evidence="1">Endomembrane system</location>
        <topology evidence="1">Multi-pass membrane protein</topology>
    </subcellularLocation>
</comment>
<feature type="transmembrane region" description="Helical" evidence="5">
    <location>
        <begin position="84"/>
        <end position="112"/>
    </location>
</feature>
<feature type="transmembrane region" description="Helical" evidence="5">
    <location>
        <begin position="21"/>
        <end position="39"/>
    </location>
</feature>
<evidence type="ECO:0000259" key="6">
    <source>
        <dbReference type="Pfam" id="PF02656"/>
    </source>
</evidence>
<protein>
    <recommendedName>
        <fullName evidence="6">DUF202 domain-containing protein</fullName>
    </recommendedName>
</protein>
<organism evidence="7 8">
    <name type="scientific">Ancylobacter novellus (strain ATCC 8093 / DSM 506 / JCM 20403 / CCM 1077 / IAM 12100 / NBRC 12443 / NCIMB 10456)</name>
    <name type="common">Starkeya novella</name>
    <dbReference type="NCBI Taxonomy" id="639283"/>
    <lineage>
        <taxon>Bacteria</taxon>
        <taxon>Pseudomonadati</taxon>
        <taxon>Pseudomonadota</taxon>
        <taxon>Alphaproteobacteria</taxon>
        <taxon>Hyphomicrobiales</taxon>
        <taxon>Xanthobacteraceae</taxon>
        <taxon>Ancylobacter</taxon>
    </lineage>
</organism>